<proteinExistence type="predicted"/>
<name>A0A7W5ASA7_9ACTN</name>
<protein>
    <submittedName>
        <fullName evidence="1">Magnesium-transporting ATPase (P-type)</fullName>
    </submittedName>
</protein>
<sequence length="40" mass="3851">TVLADGRAAGTVTATGPASALGRIADLVARTGEGGPYHAE</sequence>
<dbReference type="Proteomes" id="UP000590749">
    <property type="component" value="Unassembled WGS sequence"/>
</dbReference>
<dbReference type="AlphaFoldDB" id="A0A7W5ASA7"/>
<comment type="caution">
    <text evidence="1">The sequence shown here is derived from an EMBL/GenBank/DDBJ whole genome shotgun (WGS) entry which is preliminary data.</text>
</comment>
<organism evidence="1 2">
    <name type="scientific">Actinoplanes campanulatus</name>
    <dbReference type="NCBI Taxonomy" id="113559"/>
    <lineage>
        <taxon>Bacteria</taxon>
        <taxon>Bacillati</taxon>
        <taxon>Actinomycetota</taxon>
        <taxon>Actinomycetes</taxon>
        <taxon>Micromonosporales</taxon>
        <taxon>Micromonosporaceae</taxon>
        <taxon>Actinoplanes</taxon>
    </lineage>
</organism>
<gene>
    <name evidence="1" type="ORF">FHR83_009252</name>
</gene>
<accession>A0A7W5ASA7</accession>
<dbReference type="EMBL" id="JACHXF010000039">
    <property type="protein sequence ID" value="MBB3101523.1"/>
    <property type="molecule type" value="Genomic_DNA"/>
</dbReference>
<keyword evidence="2" id="KW-1185">Reference proteome</keyword>
<reference evidence="1 2" key="1">
    <citation type="submission" date="2020-08" db="EMBL/GenBank/DDBJ databases">
        <title>Genomic Encyclopedia of Type Strains, Phase III (KMG-III): the genomes of soil and plant-associated and newly described type strains.</title>
        <authorList>
            <person name="Whitman W."/>
        </authorList>
    </citation>
    <scope>NUCLEOTIDE SEQUENCE [LARGE SCALE GENOMIC DNA]</scope>
    <source>
        <strain evidence="1 2">CECT 3287</strain>
    </source>
</reference>
<evidence type="ECO:0000313" key="1">
    <source>
        <dbReference type="EMBL" id="MBB3101523.1"/>
    </source>
</evidence>
<evidence type="ECO:0000313" key="2">
    <source>
        <dbReference type="Proteomes" id="UP000590749"/>
    </source>
</evidence>
<feature type="non-terminal residue" evidence="1">
    <location>
        <position position="1"/>
    </location>
</feature>